<dbReference type="InterPro" id="IPR003439">
    <property type="entry name" value="ABC_transporter-like_ATP-bd"/>
</dbReference>
<feature type="transmembrane region" description="Helical" evidence="9">
    <location>
        <begin position="502"/>
        <end position="521"/>
    </location>
</feature>
<accession>A0A0D2NNL5</accession>
<proteinExistence type="predicted"/>
<dbReference type="SUPFAM" id="SSF52540">
    <property type="entry name" value="P-loop containing nucleoside triphosphate hydrolases"/>
    <property type="match status" value="1"/>
</dbReference>
<name>A0A0D2NNL5_9CHLO</name>
<evidence type="ECO:0000256" key="2">
    <source>
        <dbReference type="ARBA" id="ARBA00022448"/>
    </source>
</evidence>
<dbReference type="PROSITE" id="PS00211">
    <property type="entry name" value="ABC_TRANSPORTER_1"/>
    <property type="match status" value="1"/>
</dbReference>
<dbReference type="InterPro" id="IPR003593">
    <property type="entry name" value="AAA+_ATPase"/>
</dbReference>
<dbReference type="PANTHER" id="PTHR48041">
    <property type="entry name" value="ABC TRANSPORTER G FAMILY MEMBER 28"/>
    <property type="match status" value="1"/>
</dbReference>
<keyword evidence="4" id="KW-0547">Nucleotide-binding</keyword>
<dbReference type="RefSeq" id="XP_013905090.1">
    <property type="nucleotide sequence ID" value="XM_014049636.1"/>
</dbReference>
<dbReference type="KEGG" id="mng:MNEG_1880"/>
<sequence length="679" mass="72046">MVQLHSALAADGAHSGPPVVWGSQQRDPALWPSVKSPEEPVVITEWGLAAEEAGTCDVGHEVAATQGHEQGSGGEVVVTTSTGWDAPQAYEAAADCHEEFGGTGNGALAKHLRDRRNRNGDSADSDADADVAAAAALLAAPATNGADAAGGKRPKTAAYDATHVPPVTLEWSDLGYELTTKGGDKKQILKGVRGSAAPGRLLAIMGPSGSGKTSLLNMLAGQVGASSKVRLSGRITVNGEEATAANHRQAYVEQQDQFYSMLTVRETLNTAAALQLPHYIGAEKRDEYISQLISLLGLAKVVDSRVGNEKVRGLSGGEKKRLAIGCELISAPSVMFLDEPTTGLDAFMSEQVMSTLKHLAATGHTVVASIHQPRSSIFALFDDLLLLAEGAVAYHGPADKVLDHFAALGHACPEHYNPADFLADLIAIDYSSPETEADTRKRVKGLVDAWQQRGASGQGGTQAGSTSDLVPAPQKPRGKWYKQFGLLFRRSWRQVTRDKATAVARLMSNLSSAIVFGAIYFRMGRSQSSIQDRLGLLQVSAINTAMSSLIKTLGVFPTERVLVQRERRRASYSLLPYLGAKLLAELPVGAFFPLVFGSLVYPLCGLNPNPAAVAIGPAVILIHIVFGGLYVNADNVPLLLRWLPRASLIKNAFQVAAPGGLWGDSRCPPLFVRHTPPAC</sequence>
<gene>
    <name evidence="11" type="ORF">MNEG_1880</name>
</gene>
<keyword evidence="3 9" id="KW-0812">Transmembrane</keyword>
<dbReference type="PANTHER" id="PTHR48041:SF41">
    <property type="entry name" value="ABC TRANSPORTER G FAMILY"/>
    <property type="match status" value="1"/>
</dbReference>
<keyword evidence="6 9" id="KW-1133">Transmembrane helix</keyword>
<organism evidence="11 12">
    <name type="scientific">Monoraphidium neglectum</name>
    <dbReference type="NCBI Taxonomy" id="145388"/>
    <lineage>
        <taxon>Eukaryota</taxon>
        <taxon>Viridiplantae</taxon>
        <taxon>Chlorophyta</taxon>
        <taxon>core chlorophytes</taxon>
        <taxon>Chlorophyceae</taxon>
        <taxon>CS clade</taxon>
        <taxon>Sphaeropleales</taxon>
        <taxon>Selenastraceae</taxon>
        <taxon>Monoraphidium</taxon>
    </lineage>
</organism>
<dbReference type="GO" id="GO:0005524">
    <property type="term" value="F:ATP binding"/>
    <property type="evidence" value="ECO:0007669"/>
    <property type="project" value="UniProtKB-KW"/>
</dbReference>
<dbReference type="EMBL" id="KK100418">
    <property type="protein sequence ID" value="KIZ06071.1"/>
    <property type="molecule type" value="Genomic_DNA"/>
</dbReference>
<evidence type="ECO:0000256" key="9">
    <source>
        <dbReference type="SAM" id="Phobius"/>
    </source>
</evidence>
<evidence type="ECO:0000313" key="11">
    <source>
        <dbReference type="EMBL" id="KIZ06071.1"/>
    </source>
</evidence>
<dbReference type="InterPro" id="IPR043926">
    <property type="entry name" value="ABCG_dom"/>
</dbReference>
<feature type="region of interest" description="Disordered" evidence="8">
    <location>
        <begin position="453"/>
        <end position="472"/>
    </location>
</feature>
<keyword evidence="12" id="KW-1185">Reference proteome</keyword>
<dbReference type="GO" id="GO:0016887">
    <property type="term" value="F:ATP hydrolysis activity"/>
    <property type="evidence" value="ECO:0007669"/>
    <property type="project" value="InterPro"/>
</dbReference>
<reference evidence="11 12" key="1">
    <citation type="journal article" date="2013" name="BMC Genomics">
        <title>Reconstruction of the lipid metabolism for the microalga Monoraphidium neglectum from its genome sequence reveals characteristics suitable for biofuel production.</title>
        <authorList>
            <person name="Bogen C."/>
            <person name="Al-Dilaimi A."/>
            <person name="Albersmeier A."/>
            <person name="Wichmann J."/>
            <person name="Grundmann M."/>
            <person name="Rupp O."/>
            <person name="Lauersen K.J."/>
            <person name="Blifernez-Klassen O."/>
            <person name="Kalinowski J."/>
            <person name="Goesmann A."/>
            <person name="Mussgnug J.H."/>
            <person name="Kruse O."/>
        </authorList>
    </citation>
    <scope>NUCLEOTIDE SEQUENCE [LARGE SCALE GENOMIC DNA]</scope>
    <source>
        <strain evidence="11 12">SAG 48.87</strain>
    </source>
</reference>
<feature type="domain" description="ABC transporter" evidence="10">
    <location>
        <begin position="169"/>
        <end position="414"/>
    </location>
</feature>
<keyword evidence="2" id="KW-0813">Transport</keyword>
<dbReference type="InterPro" id="IPR027417">
    <property type="entry name" value="P-loop_NTPase"/>
</dbReference>
<dbReference type="AlphaFoldDB" id="A0A0D2NNL5"/>
<dbReference type="GO" id="GO:0016020">
    <property type="term" value="C:membrane"/>
    <property type="evidence" value="ECO:0007669"/>
    <property type="project" value="UniProtKB-SubCell"/>
</dbReference>
<dbReference type="Pfam" id="PF01061">
    <property type="entry name" value="ABC2_membrane"/>
    <property type="match status" value="1"/>
</dbReference>
<comment type="subcellular location">
    <subcellularLocation>
        <location evidence="1">Membrane</location>
        <topology evidence="1">Multi-pass membrane protein</topology>
    </subcellularLocation>
</comment>
<dbReference type="GeneID" id="25734758"/>
<evidence type="ECO:0000256" key="7">
    <source>
        <dbReference type="ARBA" id="ARBA00023136"/>
    </source>
</evidence>
<dbReference type="InterPro" id="IPR017871">
    <property type="entry name" value="ABC_transporter-like_CS"/>
</dbReference>
<protein>
    <recommendedName>
        <fullName evidence="10">ABC transporter domain-containing protein</fullName>
    </recommendedName>
</protein>
<evidence type="ECO:0000256" key="8">
    <source>
        <dbReference type="SAM" id="MobiDB-lite"/>
    </source>
</evidence>
<dbReference type="Proteomes" id="UP000054498">
    <property type="component" value="Unassembled WGS sequence"/>
</dbReference>
<dbReference type="InterPro" id="IPR050352">
    <property type="entry name" value="ABCG_transporters"/>
</dbReference>
<evidence type="ECO:0000256" key="6">
    <source>
        <dbReference type="ARBA" id="ARBA00022989"/>
    </source>
</evidence>
<dbReference type="SMART" id="SM00382">
    <property type="entry name" value="AAA"/>
    <property type="match status" value="1"/>
</dbReference>
<dbReference type="PROSITE" id="PS50893">
    <property type="entry name" value="ABC_TRANSPORTER_2"/>
    <property type="match status" value="1"/>
</dbReference>
<dbReference type="Pfam" id="PF00005">
    <property type="entry name" value="ABC_tran"/>
    <property type="match status" value="1"/>
</dbReference>
<dbReference type="GO" id="GO:0140359">
    <property type="term" value="F:ABC-type transporter activity"/>
    <property type="evidence" value="ECO:0007669"/>
    <property type="project" value="InterPro"/>
</dbReference>
<keyword evidence="5" id="KW-0067">ATP-binding</keyword>
<evidence type="ECO:0000256" key="1">
    <source>
        <dbReference type="ARBA" id="ARBA00004141"/>
    </source>
</evidence>
<evidence type="ECO:0000313" key="12">
    <source>
        <dbReference type="Proteomes" id="UP000054498"/>
    </source>
</evidence>
<dbReference type="InterPro" id="IPR013525">
    <property type="entry name" value="ABC2_TM"/>
</dbReference>
<dbReference type="FunFam" id="3.40.50.300:FF:000903">
    <property type="entry name" value="ABC transporter G family member 7"/>
    <property type="match status" value="1"/>
</dbReference>
<dbReference type="Pfam" id="PF19055">
    <property type="entry name" value="ABC2_membrane_7"/>
    <property type="match status" value="1"/>
</dbReference>
<evidence type="ECO:0000256" key="5">
    <source>
        <dbReference type="ARBA" id="ARBA00022840"/>
    </source>
</evidence>
<dbReference type="Gene3D" id="3.40.50.300">
    <property type="entry name" value="P-loop containing nucleotide triphosphate hydrolases"/>
    <property type="match status" value="1"/>
</dbReference>
<dbReference type="OrthoDB" id="66620at2759"/>
<evidence type="ECO:0000256" key="3">
    <source>
        <dbReference type="ARBA" id="ARBA00022692"/>
    </source>
</evidence>
<keyword evidence="7 9" id="KW-0472">Membrane</keyword>
<feature type="transmembrane region" description="Helical" evidence="9">
    <location>
        <begin position="574"/>
        <end position="599"/>
    </location>
</feature>
<evidence type="ECO:0000259" key="10">
    <source>
        <dbReference type="PROSITE" id="PS50893"/>
    </source>
</evidence>
<evidence type="ECO:0000256" key="4">
    <source>
        <dbReference type="ARBA" id="ARBA00022741"/>
    </source>
</evidence>
<feature type="transmembrane region" description="Helical" evidence="9">
    <location>
        <begin position="611"/>
        <end position="631"/>
    </location>
</feature>
<dbReference type="CDD" id="cd03213">
    <property type="entry name" value="ABCG_EPDR"/>
    <property type="match status" value="1"/>
</dbReference>